<name>W6UA75_ECHGR</name>
<protein>
    <submittedName>
        <fullName evidence="2">Uncharacterized protein</fullName>
    </submittedName>
</protein>
<dbReference type="EMBL" id="APAU02000072">
    <property type="protein sequence ID" value="EUB57945.1"/>
    <property type="molecule type" value="Genomic_DNA"/>
</dbReference>
<evidence type="ECO:0000256" key="1">
    <source>
        <dbReference type="SAM" id="MobiDB-lite"/>
    </source>
</evidence>
<dbReference type="Proteomes" id="UP000019149">
    <property type="component" value="Unassembled WGS sequence"/>
</dbReference>
<comment type="caution">
    <text evidence="2">The sequence shown here is derived from an EMBL/GenBank/DDBJ whole genome shotgun (WGS) entry which is preliminary data.</text>
</comment>
<dbReference type="AlphaFoldDB" id="W6UA75"/>
<dbReference type="KEGG" id="egl:EGR_07215"/>
<proteinExistence type="predicted"/>
<dbReference type="OrthoDB" id="10671394at2759"/>
<keyword evidence="3" id="KW-1185">Reference proteome</keyword>
<accession>W6UA75</accession>
<feature type="region of interest" description="Disordered" evidence="1">
    <location>
        <begin position="230"/>
        <end position="250"/>
    </location>
</feature>
<evidence type="ECO:0000313" key="2">
    <source>
        <dbReference type="EMBL" id="EUB57945.1"/>
    </source>
</evidence>
<reference evidence="2 3" key="1">
    <citation type="journal article" date="2013" name="Nat. Genet.">
        <title>The genome of the hydatid tapeworm Echinococcus granulosus.</title>
        <authorList>
            <person name="Zheng H."/>
            <person name="Zhang W."/>
            <person name="Zhang L."/>
            <person name="Zhang Z."/>
            <person name="Li J."/>
            <person name="Lu G."/>
            <person name="Zhu Y."/>
            <person name="Wang Y."/>
            <person name="Huang Y."/>
            <person name="Liu J."/>
            <person name="Kang H."/>
            <person name="Chen J."/>
            <person name="Wang L."/>
            <person name="Chen A."/>
            <person name="Yu S."/>
            <person name="Gao Z."/>
            <person name="Jin L."/>
            <person name="Gu W."/>
            <person name="Wang Z."/>
            <person name="Zhao L."/>
            <person name="Shi B."/>
            <person name="Wen H."/>
            <person name="Lin R."/>
            <person name="Jones M.K."/>
            <person name="Brejova B."/>
            <person name="Vinar T."/>
            <person name="Zhao G."/>
            <person name="McManus D.P."/>
            <person name="Chen Z."/>
            <person name="Zhou Y."/>
            <person name="Wang S."/>
        </authorList>
    </citation>
    <scope>NUCLEOTIDE SEQUENCE [LARGE SCALE GENOMIC DNA]</scope>
</reference>
<dbReference type="RefSeq" id="XP_024349141.1">
    <property type="nucleotide sequence ID" value="XM_024496464.1"/>
</dbReference>
<dbReference type="GeneID" id="36342930"/>
<feature type="compositionally biased region" description="Acidic residues" evidence="1">
    <location>
        <begin position="240"/>
        <end position="249"/>
    </location>
</feature>
<organism evidence="2 3">
    <name type="scientific">Echinococcus granulosus</name>
    <name type="common">Hydatid tapeworm</name>
    <dbReference type="NCBI Taxonomy" id="6210"/>
    <lineage>
        <taxon>Eukaryota</taxon>
        <taxon>Metazoa</taxon>
        <taxon>Spiralia</taxon>
        <taxon>Lophotrochozoa</taxon>
        <taxon>Platyhelminthes</taxon>
        <taxon>Cestoda</taxon>
        <taxon>Eucestoda</taxon>
        <taxon>Cyclophyllidea</taxon>
        <taxon>Taeniidae</taxon>
        <taxon>Echinococcus</taxon>
        <taxon>Echinococcus granulosus group</taxon>
    </lineage>
</organism>
<gene>
    <name evidence="2" type="ORF">EGR_07215</name>
</gene>
<sequence>MFETESGGRNPSEYFIVTVTVQYLKPSERHLSQGDNFVEGSMKKRVDHVEVITEKFHHHCSSNVECLYHAKRSANSADGRICEELQQIDGDAVIHKEDKLLFYLPQINWLSLMVAIKVWKIVVVLKGRQHCLSKYIWHSTKLNANSFDNLAMKQSVIAVMKLCYRFHSIAFRFLCQMQKRRSSPMVSLNDCWHQTSEEAKLPQGNEPLGDETHVDKKTNESSYYLFGSIEDKKPHGEEGTTNEDLEENESPMVNQGEGVAKITSVVGVNWSQYLSLIEMWMHVHLSDFHTGPKDDQKSHADEGTYMSVKKYGGSDVEGAERDAAVLEGMLDTLSRQKCSLLCVCICWKKIHLHLPILATSEGGEGFVHIDETDIHSRLSAYLKSVTEKIFLPLNRSYHYCSIRVLLKDLPVHGFTIPSNHETED</sequence>
<dbReference type="CTD" id="36342930"/>
<evidence type="ECO:0000313" key="3">
    <source>
        <dbReference type="Proteomes" id="UP000019149"/>
    </source>
</evidence>